<accession>C0P989</accession>
<sequence length="157" mass="16146">MAPSSLVSLAQGSHGRAPLEQALLAAMAPSLGCSSLLLSHGTGAGDNSISPLGATFRQGSRELDAPVQPTPSSSHGRAPPALSLSSAWRPYFPAVQFPVGSPPRRQLGVRAGTAGAYPHDAQQPCCPLPVTRRICSAPSPGSIAPRSRISPQPQLEQ</sequence>
<evidence type="ECO:0000256" key="1">
    <source>
        <dbReference type="SAM" id="MobiDB-lite"/>
    </source>
</evidence>
<reference evidence="2" key="1">
    <citation type="journal article" date="2009" name="PLoS Genet.">
        <title>Sequencing, mapping, and analysis of 27,455 maize full-length cDNAs.</title>
        <authorList>
            <person name="Soderlund C."/>
            <person name="Descour A."/>
            <person name="Kudrna D."/>
            <person name="Bomhoff M."/>
            <person name="Boyd L."/>
            <person name="Currie J."/>
            <person name="Angelova A."/>
            <person name="Collura K."/>
            <person name="Wissotski M."/>
            <person name="Ashley E."/>
            <person name="Morrow D."/>
            <person name="Fernandes J."/>
            <person name="Walbot V."/>
            <person name="Yu Y."/>
        </authorList>
    </citation>
    <scope>NUCLEOTIDE SEQUENCE</scope>
    <source>
        <strain evidence="2">B73</strain>
    </source>
</reference>
<organism evidence="2">
    <name type="scientific">Zea mays</name>
    <name type="common">Maize</name>
    <dbReference type="NCBI Taxonomy" id="4577"/>
    <lineage>
        <taxon>Eukaryota</taxon>
        <taxon>Viridiplantae</taxon>
        <taxon>Streptophyta</taxon>
        <taxon>Embryophyta</taxon>
        <taxon>Tracheophyta</taxon>
        <taxon>Spermatophyta</taxon>
        <taxon>Magnoliopsida</taxon>
        <taxon>Liliopsida</taxon>
        <taxon>Poales</taxon>
        <taxon>Poaceae</taxon>
        <taxon>PACMAD clade</taxon>
        <taxon>Panicoideae</taxon>
        <taxon>Andropogonodae</taxon>
        <taxon>Andropogoneae</taxon>
        <taxon>Tripsacinae</taxon>
        <taxon>Zea</taxon>
    </lineage>
</organism>
<name>C0P989_MAIZE</name>
<dbReference type="EMBL" id="BT064858">
    <property type="protein sequence ID" value="ACN30734.1"/>
    <property type="molecule type" value="mRNA"/>
</dbReference>
<dbReference type="AlphaFoldDB" id="C0P989"/>
<evidence type="ECO:0000313" key="2">
    <source>
        <dbReference type="EMBL" id="ACN30734.1"/>
    </source>
</evidence>
<feature type="region of interest" description="Disordered" evidence="1">
    <location>
        <begin position="136"/>
        <end position="157"/>
    </location>
</feature>
<protein>
    <submittedName>
        <fullName evidence="2">Uncharacterized protein</fullName>
    </submittedName>
</protein>
<proteinExistence type="evidence at transcript level"/>
<feature type="region of interest" description="Disordered" evidence="1">
    <location>
        <begin position="49"/>
        <end position="81"/>
    </location>
</feature>